<comment type="similarity">
    <text evidence="1">Belongs to the phD/YefM antitoxin family.</text>
</comment>
<accession>A0A3G9K5I3</accession>
<sequence>MDAIYSATMLRDRPREVKEAARHNLVRITENGNGAFVFCSEEIYREKIAEAAEQAAYETRVSMGIERGRADVAAGRVFDGSLDNLFAEAERRAVAHG</sequence>
<dbReference type="InterPro" id="IPR036165">
    <property type="entry name" value="YefM-like_sf"/>
</dbReference>
<evidence type="ECO:0000313" key="3">
    <source>
        <dbReference type="Proteomes" id="UP000273154"/>
    </source>
</evidence>
<dbReference type="EMBL" id="AP019367">
    <property type="protein sequence ID" value="BBH50072.1"/>
    <property type="molecule type" value="Genomic_DNA"/>
</dbReference>
<dbReference type="OrthoDB" id="3194896at2"/>
<dbReference type="AlphaFoldDB" id="A0A3G9K5I3"/>
<name>A0A3G9K5I3_9ACTN</name>
<gene>
    <name evidence="2" type="ORF">Pcatena_06590</name>
</gene>
<keyword evidence="3" id="KW-1185">Reference proteome</keyword>
<dbReference type="Proteomes" id="UP000273154">
    <property type="component" value="Chromosome"/>
</dbReference>
<dbReference type="KEGG" id="pcat:Pcatena_06590"/>
<reference evidence="3" key="1">
    <citation type="submission" date="2018-11" db="EMBL/GenBank/DDBJ databases">
        <title>Comparative genomics of Parolsenella catena and Libanicoccus massiliensis: Reclassification of Libanicoccus massiliensis as Parolsenella massiliensis comb. nov.</title>
        <authorList>
            <person name="Sakamoto M."/>
            <person name="Ikeyama N."/>
            <person name="Murakami T."/>
            <person name="Mori H."/>
            <person name="Yuki M."/>
            <person name="Ohkuma M."/>
        </authorList>
    </citation>
    <scope>NUCLEOTIDE SEQUENCE [LARGE SCALE GENOMIC DNA]</scope>
    <source>
        <strain evidence="3">JCM 31932</strain>
    </source>
</reference>
<protein>
    <recommendedName>
        <fullName evidence="4">Prevent-host-death protein</fullName>
    </recommendedName>
</protein>
<evidence type="ECO:0000313" key="2">
    <source>
        <dbReference type="EMBL" id="BBH50072.1"/>
    </source>
</evidence>
<dbReference type="GeneID" id="88848789"/>
<organism evidence="2 3">
    <name type="scientific">Parolsenella catena</name>
    <dbReference type="NCBI Taxonomy" id="2003188"/>
    <lineage>
        <taxon>Bacteria</taxon>
        <taxon>Bacillati</taxon>
        <taxon>Actinomycetota</taxon>
        <taxon>Coriobacteriia</taxon>
        <taxon>Coriobacteriales</taxon>
        <taxon>Atopobiaceae</taxon>
        <taxon>Parolsenella</taxon>
    </lineage>
</organism>
<dbReference type="RefSeq" id="WP_126421613.1">
    <property type="nucleotide sequence ID" value="NZ_AP019367.1"/>
</dbReference>
<evidence type="ECO:0008006" key="4">
    <source>
        <dbReference type="Google" id="ProtNLM"/>
    </source>
</evidence>
<evidence type="ECO:0000256" key="1">
    <source>
        <dbReference type="ARBA" id="ARBA00009981"/>
    </source>
</evidence>
<proteinExistence type="inferred from homology"/>
<dbReference type="SUPFAM" id="SSF143120">
    <property type="entry name" value="YefM-like"/>
    <property type="match status" value="1"/>
</dbReference>